<protein>
    <recommendedName>
        <fullName evidence="4">DUF4595 domain-containing protein</fullName>
    </recommendedName>
</protein>
<feature type="chain" id="PRO_5004788411" description="DUF4595 domain-containing protein" evidence="1">
    <location>
        <begin position="24"/>
        <end position="326"/>
    </location>
</feature>
<dbReference type="OrthoDB" id="670036at2"/>
<dbReference type="Proteomes" id="UP000003586">
    <property type="component" value="Chromosome"/>
</dbReference>
<keyword evidence="3" id="KW-1185">Reference proteome</keyword>
<evidence type="ECO:0008006" key="4">
    <source>
        <dbReference type="Google" id="ProtNLM"/>
    </source>
</evidence>
<evidence type="ECO:0000256" key="1">
    <source>
        <dbReference type="SAM" id="SignalP"/>
    </source>
</evidence>
<proteinExistence type="predicted"/>
<name>W0F7W6_9BACT</name>
<keyword evidence="1" id="KW-0732">Signal</keyword>
<dbReference type="PROSITE" id="PS51257">
    <property type="entry name" value="PROKAR_LIPOPROTEIN"/>
    <property type="match status" value="1"/>
</dbReference>
<dbReference type="HOGENOM" id="CLU_071236_0_0_10"/>
<dbReference type="EMBL" id="CP007035">
    <property type="protein sequence ID" value="AHF17903.1"/>
    <property type="molecule type" value="Genomic_DNA"/>
</dbReference>
<feature type="signal peptide" evidence="1">
    <location>
        <begin position="1"/>
        <end position="23"/>
    </location>
</feature>
<dbReference type="KEGG" id="nso:NIASO_16290"/>
<dbReference type="eggNOG" id="ENOG5032X08">
    <property type="taxonomic scope" value="Bacteria"/>
</dbReference>
<evidence type="ECO:0000313" key="3">
    <source>
        <dbReference type="Proteomes" id="UP000003586"/>
    </source>
</evidence>
<dbReference type="STRING" id="929713.NIASO_16290"/>
<sequence length="326" mass="35375">MRKLLTCCLLAGLLFSCSKKSNPDTPAPEEHPKTYTVKLGVAAEITEVKSSLSASQATATPLVLASNDLMAIQVYSRVQGTAGTYNPFAYALFDNTGNISLGLLGGYEYKFVANIVVDGKTKIYHSYNGYGAPFSLSNLTTNNVTNNFITSATVYYINIEYGYSYLPSGLSSSSYYYRPNIDRYYGETAGYVPSENGTVTVNTKRTVFGAKFVASGLTDGQLKIEMKDGPTQYISTTTPATTIQDIFSFHQVQQAWATDTYTETIPVTITWIKSDATVVPLGTKDITFQRNMLSTINITVSNTSRSSGVAITQESTPMGTGTTTNF</sequence>
<dbReference type="AlphaFoldDB" id="W0F7W6"/>
<accession>W0F7W6</accession>
<organism evidence="2 3">
    <name type="scientific">Niabella soli DSM 19437</name>
    <dbReference type="NCBI Taxonomy" id="929713"/>
    <lineage>
        <taxon>Bacteria</taxon>
        <taxon>Pseudomonadati</taxon>
        <taxon>Bacteroidota</taxon>
        <taxon>Chitinophagia</taxon>
        <taxon>Chitinophagales</taxon>
        <taxon>Chitinophagaceae</taxon>
        <taxon>Niabella</taxon>
    </lineage>
</organism>
<dbReference type="RefSeq" id="WP_008587221.1">
    <property type="nucleotide sequence ID" value="NZ_CP007035.1"/>
</dbReference>
<gene>
    <name evidence="2" type="ORF">NIASO_16290</name>
</gene>
<reference evidence="2 3" key="1">
    <citation type="submission" date="2013-12" db="EMBL/GenBank/DDBJ databases">
        <authorList>
            <consortium name="DOE Joint Genome Institute"/>
            <person name="Eisen J."/>
            <person name="Huntemann M."/>
            <person name="Han J."/>
            <person name="Chen A."/>
            <person name="Kyrpides N."/>
            <person name="Mavromatis K."/>
            <person name="Markowitz V."/>
            <person name="Palaniappan K."/>
            <person name="Ivanova N."/>
            <person name="Schaumberg A."/>
            <person name="Pati A."/>
            <person name="Liolios K."/>
            <person name="Nordberg H.P."/>
            <person name="Cantor M.N."/>
            <person name="Hua S.X."/>
            <person name="Woyke T."/>
        </authorList>
    </citation>
    <scope>NUCLEOTIDE SEQUENCE [LARGE SCALE GENOMIC DNA]</scope>
    <source>
        <strain evidence="3">DSM 19437</strain>
    </source>
</reference>
<evidence type="ECO:0000313" key="2">
    <source>
        <dbReference type="EMBL" id="AHF17903.1"/>
    </source>
</evidence>